<feature type="region of interest" description="Disordered" evidence="1">
    <location>
        <begin position="89"/>
        <end position="125"/>
    </location>
</feature>
<protein>
    <recommendedName>
        <fullName evidence="4">SURP motif domain-containing protein</fullName>
    </recommendedName>
</protein>
<feature type="compositionally biased region" description="Low complexity" evidence="1">
    <location>
        <begin position="100"/>
        <end position="110"/>
    </location>
</feature>
<dbReference type="Proteomes" id="UP000827092">
    <property type="component" value="Unassembled WGS sequence"/>
</dbReference>
<accession>A0AAV6TTP2</accession>
<evidence type="ECO:0000313" key="3">
    <source>
        <dbReference type="Proteomes" id="UP000827092"/>
    </source>
</evidence>
<evidence type="ECO:0008006" key="4">
    <source>
        <dbReference type="Google" id="ProtNLM"/>
    </source>
</evidence>
<sequence>MSDSDSSRDVFATPPPPDVPTFAEMLRVVQNAEKNAKTVEEIHKTDRNLTDNDHLRLTFFIEKQPYYLWTLKVMLETMAANPRSPLLPFPYNPNDGAGAGDLAQQAPQAQRPEEDTTSSEGGNDDLIVENVHRPMDWTQGMSTFHNLFSIFDHRGFVE</sequence>
<organism evidence="2 3">
    <name type="scientific">Oedothorax gibbosus</name>
    <dbReference type="NCBI Taxonomy" id="931172"/>
    <lineage>
        <taxon>Eukaryota</taxon>
        <taxon>Metazoa</taxon>
        <taxon>Ecdysozoa</taxon>
        <taxon>Arthropoda</taxon>
        <taxon>Chelicerata</taxon>
        <taxon>Arachnida</taxon>
        <taxon>Araneae</taxon>
        <taxon>Araneomorphae</taxon>
        <taxon>Entelegynae</taxon>
        <taxon>Araneoidea</taxon>
        <taxon>Linyphiidae</taxon>
        <taxon>Erigoninae</taxon>
        <taxon>Oedothorax</taxon>
    </lineage>
</organism>
<proteinExistence type="predicted"/>
<comment type="caution">
    <text evidence="2">The sequence shown here is derived from an EMBL/GenBank/DDBJ whole genome shotgun (WGS) entry which is preliminary data.</text>
</comment>
<dbReference type="AlphaFoldDB" id="A0AAV6TTP2"/>
<keyword evidence="3" id="KW-1185">Reference proteome</keyword>
<evidence type="ECO:0000313" key="2">
    <source>
        <dbReference type="EMBL" id="KAG8174951.1"/>
    </source>
</evidence>
<reference evidence="2 3" key="1">
    <citation type="journal article" date="2022" name="Nat. Ecol. Evol.">
        <title>A masculinizing supergene underlies an exaggerated male reproductive morph in a spider.</title>
        <authorList>
            <person name="Hendrickx F."/>
            <person name="De Corte Z."/>
            <person name="Sonet G."/>
            <person name="Van Belleghem S.M."/>
            <person name="Kostlbacher S."/>
            <person name="Vangestel C."/>
        </authorList>
    </citation>
    <scope>NUCLEOTIDE SEQUENCE [LARGE SCALE GENOMIC DNA]</scope>
    <source>
        <strain evidence="2">W744_W776</strain>
    </source>
</reference>
<evidence type="ECO:0000256" key="1">
    <source>
        <dbReference type="SAM" id="MobiDB-lite"/>
    </source>
</evidence>
<name>A0AAV6TTP2_9ARAC</name>
<dbReference type="EMBL" id="JAFNEN010001104">
    <property type="protein sequence ID" value="KAG8174951.1"/>
    <property type="molecule type" value="Genomic_DNA"/>
</dbReference>
<gene>
    <name evidence="2" type="ORF">JTE90_012033</name>
</gene>